<dbReference type="CDD" id="cd07503">
    <property type="entry name" value="HAD_HisB-N"/>
    <property type="match status" value="1"/>
</dbReference>
<feature type="active site" description="Nucleophile" evidence="8">
    <location>
        <position position="11"/>
    </location>
</feature>
<dbReference type="GO" id="GO:0046872">
    <property type="term" value="F:metal ion binding"/>
    <property type="evidence" value="ECO:0007669"/>
    <property type="project" value="UniProtKB-KW"/>
</dbReference>
<sequence length="192" mass="21955">MERSVVFIDRDGTINEEAGYINHIDSFRIFDFVPQAIRLLNIHNILAIIVTNQGGIARNYFSEDLVKEIHKKMANDLNNKGAILDGIYYCPHYPKAKHPLYGIDCDCRKPKDGLIKQAFRDFQIDKNRMFVVGDKWTDVELGEKIGAKKILVRTGYGKGEILSNQNNPIQPDIITENLLYAVYEILSILKNN</sequence>
<gene>
    <name evidence="11" type="ORF">C0187_06010</name>
</gene>
<feature type="site" description="Stabilizes the phosphoryl group" evidence="9">
    <location>
        <position position="109"/>
    </location>
</feature>
<evidence type="ECO:0000256" key="7">
    <source>
        <dbReference type="PIRNR" id="PIRNR004682"/>
    </source>
</evidence>
<evidence type="ECO:0000256" key="8">
    <source>
        <dbReference type="PIRSR" id="PIRSR004682-1"/>
    </source>
</evidence>
<dbReference type="Gene3D" id="3.40.50.1000">
    <property type="entry name" value="HAD superfamily/HAD-like"/>
    <property type="match status" value="1"/>
</dbReference>
<dbReference type="RefSeq" id="WP_424604846.1">
    <property type="nucleotide sequence ID" value="NZ_JBNAVA010000001.1"/>
</dbReference>
<feature type="site" description="Contributes to substrate recognition" evidence="9">
    <location>
        <position position="108"/>
    </location>
</feature>
<dbReference type="InterPro" id="IPR004446">
    <property type="entry name" value="Heptose_bisP_phosphatase"/>
</dbReference>
<dbReference type="NCBIfam" id="TIGR01656">
    <property type="entry name" value="Histidinol-ppas"/>
    <property type="match status" value="1"/>
</dbReference>
<feature type="binding site" evidence="10">
    <location>
        <position position="135"/>
    </location>
    <ligand>
        <name>Mg(2+)</name>
        <dbReference type="ChEBI" id="CHEBI:18420"/>
    </ligand>
</feature>
<dbReference type="NCBIfam" id="TIGR01662">
    <property type="entry name" value="HAD-SF-IIIA"/>
    <property type="match status" value="1"/>
</dbReference>
<dbReference type="PANTHER" id="PTHR42891:SF1">
    <property type="entry name" value="D-GLYCERO-BETA-D-MANNO-HEPTOSE-1,7-BISPHOSPHATE 7-PHOSPHATASE"/>
    <property type="match status" value="1"/>
</dbReference>
<feature type="binding site" evidence="10">
    <location>
        <position position="9"/>
    </location>
    <ligand>
        <name>Mg(2+)</name>
        <dbReference type="ChEBI" id="CHEBI:18420"/>
    </ligand>
</feature>
<comment type="subcellular location">
    <subcellularLocation>
        <location evidence="1 7">Cytoplasm</location>
    </subcellularLocation>
</comment>
<reference evidence="11 12" key="1">
    <citation type="submission" date="2018-01" db="EMBL/GenBank/DDBJ databases">
        <title>Metagenomic assembled genomes from two thermal pools in the Uzon Caldera, Kamchatka, Russia.</title>
        <authorList>
            <person name="Wilkins L."/>
            <person name="Ettinger C."/>
        </authorList>
    </citation>
    <scope>NUCLEOTIDE SEQUENCE [LARGE SCALE GENOMIC DNA]</scope>
    <source>
        <strain evidence="11">ZAV-05</strain>
    </source>
</reference>
<keyword evidence="10" id="KW-0460">Magnesium</keyword>
<evidence type="ECO:0000313" key="12">
    <source>
        <dbReference type="Proteomes" id="UP000242881"/>
    </source>
</evidence>
<dbReference type="InterPro" id="IPR006549">
    <property type="entry name" value="HAD-SF_hydro_IIIA"/>
</dbReference>
<name>A0A2J6WI99_9BACT</name>
<accession>A0A2J6WI99</accession>
<feature type="binding site" evidence="10">
    <location>
        <position position="105"/>
    </location>
    <ligand>
        <name>Zn(2+)</name>
        <dbReference type="ChEBI" id="CHEBI:29105"/>
    </ligand>
</feature>
<feature type="site" description="Stabilizes the phosphoryl group" evidence="9">
    <location>
        <position position="51"/>
    </location>
</feature>
<comment type="cofactor">
    <cofactor evidence="10">
        <name>Mg(2+)</name>
        <dbReference type="ChEBI" id="CHEBI:18420"/>
    </cofactor>
</comment>
<dbReference type="GO" id="GO:0005737">
    <property type="term" value="C:cytoplasm"/>
    <property type="evidence" value="ECO:0007669"/>
    <property type="project" value="UniProtKB-SubCell"/>
</dbReference>
<dbReference type="Proteomes" id="UP000242881">
    <property type="component" value="Unassembled WGS sequence"/>
</dbReference>
<evidence type="ECO:0000256" key="1">
    <source>
        <dbReference type="ARBA" id="ARBA00004496"/>
    </source>
</evidence>
<feature type="binding site" evidence="10">
    <location>
        <position position="11"/>
    </location>
    <ligand>
        <name>Mg(2+)</name>
        <dbReference type="ChEBI" id="CHEBI:18420"/>
    </ligand>
</feature>
<keyword evidence="10" id="KW-0862">Zinc</keyword>
<dbReference type="GO" id="GO:0005975">
    <property type="term" value="P:carbohydrate metabolic process"/>
    <property type="evidence" value="ECO:0007669"/>
    <property type="project" value="InterPro"/>
</dbReference>
<keyword evidence="4 7" id="KW-0378">Hydrolase</keyword>
<evidence type="ECO:0000256" key="5">
    <source>
        <dbReference type="ARBA" id="ARBA00023277"/>
    </source>
</evidence>
<evidence type="ECO:0000256" key="6">
    <source>
        <dbReference type="ARBA" id="ARBA00031828"/>
    </source>
</evidence>
<evidence type="ECO:0000256" key="4">
    <source>
        <dbReference type="ARBA" id="ARBA00022801"/>
    </source>
</evidence>
<keyword evidence="5 7" id="KW-0119">Carbohydrate metabolism</keyword>
<dbReference type="GO" id="GO:0016791">
    <property type="term" value="F:phosphatase activity"/>
    <property type="evidence" value="ECO:0007669"/>
    <property type="project" value="InterPro"/>
</dbReference>
<evidence type="ECO:0000256" key="2">
    <source>
        <dbReference type="ARBA" id="ARBA00022490"/>
    </source>
</evidence>
<feature type="binding site" evidence="10">
    <location>
        <position position="90"/>
    </location>
    <ligand>
        <name>Zn(2+)</name>
        <dbReference type="ChEBI" id="CHEBI:29105"/>
    </ligand>
</feature>
<comment type="caution">
    <text evidence="11">The sequence shown here is derived from an EMBL/GenBank/DDBJ whole genome shotgun (WGS) entry which is preliminary data.</text>
</comment>
<feature type="active site" description="Nucleophile" evidence="8">
    <location>
        <position position="9"/>
    </location>
</feature>
<evidence type="ECO:0000256" key="10">
    <source>
        <dbReference type="PIRSR" id="PIRSR004682-4"/>
    </source>
</evidence>
<keyword evidence="2 7" id="KW-0963">Cytoplasm</keyword>
<organism evidence="11 12">
    <name type="scientific">Calditerrivibrio nitroreducens</name>
    <dbReference type="NCBI Taxonomy" id="477976"/>
    <lineage>
        <taxon>Bacteria</taxon>
        <taxon>Pseudomonadati</taxon>
        <taxon>Deferribacterota</taxon>
        <taxon>Deferribacteres</taxon>
        <taxon>Deferribacterales</taxon>
        <taxon>Calditerrivibrionaceae</taxon>
    </lineage>
</organism>
<keyword evidence="3 10" id="KW-0479">Metal-binding</keyword>
<proteinExistence type="inferred from homology"/>
<dbReference type="PANTHER" id="PTHR42891">
    <property type="entry name" value="D-GLYCERO-BETA-D-MANNO-HEPTOSE-1,7-BISPHOSPHATE 7-PHOSPHATASE"/>
    <property type="match status" value="1"/>
</dbReference>
<feature type="binding site" evidence="10">
    <location>
        <position position="107"/>
    </location>
    <ligand>
        <name>Zn(2+)</name>
        <dbReference type="ChEBI" id="CHEBI:29105"/>
    </ligand>
</feature>
<dbReference type="AlphaFoldDB" id="A0A2J6WI99"/>
<dbReference type="Pfam" id="PF13242">
    <property type="entry name" value="Hydrolase_like"/>
    <property type="match status" value="1"/>
</dbReference>
<evidence type="ECO:0000256" key="3">
    <source>
        <dbReference type="ARBA" id="ARBA00022723"/>
    </source>
</evidence>
<protein>
    <recommendedName>
        <fullName evidence="6 7">D,D-heptose 1,7-bisphosphate phosphatase</fullName>
        <ecNumber evidence="7">3.1.3.-</ecNumber>
    </recommendedName>
</protein>
<comment type="cofactor">
    <cofactor evidence="10">
        <name>Zn(2+)</name>
        <dbReference type="ChEBI" id="CHEBI:29105"/>
    </cofactor>
</comment>
<comment type="similarity">
    <text evidence="7">Belongs to the gmhB family.</text>
</comment>
<feature type="binding site" evidence="10">
    <location>
        <position position="134"/>
    </location>
    <ligand>
        <name>Mg(2+)</name>
        <dbReference type="ChEBI" id="CHEBI:18420"/>
    </ligand>
</feature>
<dbReference type="InterPro" id="IPR006543">
    <property type="entry name" value="Histidinol-phos"/>
</dbReference>
<dbReference type="InterPro" id="IPR036412">
    <property type="entry name" value="HAD-like_sf"/>
</dbReference>
<dbReference type="EMBL" id="PNIN01000058">
    <property type="protein sequence ID" value="PMP70101.1"/>
    <property type="molecule type" value="Genomic_DNA"/>
</dbReference>
<evidence type="ECO:0000256" key="9">
    <source>
        <dbReference type="PIRSR" id="PIRSR004682-3"/>
    </source>
</evidence>
<dbReference type="SUPFAM" id="SSF56784">
    <property type="entry name" value="HAD-like"/>
    <property type="match status" value="1"/>
</dbReference>
<feature type="binding site" evidence="10">
    <location>
        <position position="92"/>
    </location>
    <ligand>
        <name>Zn(2+)</name>
        <dbReference type="ChEBI" id="CHEBI:29105"/>
    </ligand>
</feature>
<evidence type="ECO:0000313" key="11">
    <source>
        <dbReference type="EMBL" id="PMP70101.1"/>
    </source>
</evidence>
<dbReference type="EC" id="3.1.3.-" evidence="7"/>
<dbReference type="PIRSF" id="PIRSF004682">
    <property type="entry name" value="GmhB"/>
    <property type="match status" value="1"/>
</dbReference>
<dbReference type="InterPro" id="IPR023214">
    <property type="entry name" value="HAD_sf"/>
</dbReference>